<comment type="caution">
    <text evidence="6">The sequence shown here is derived from an EMBL/GenBank/DDBJ whole genome shotgun (WGS) entry which is preliminary data.</text>
</comment>
<dbReference type="RefSeq" id="WP_272747545.1">
    <property type="nucleotide sequence ID" value="NZ_JAQQKX010000004.1"/>
</dbReference>
<evidence type="ECO:0000256" key="2">
    <source>
        <dbReference type="ARBA" id="ARBA00022692"/>
    </source>
</evidence>
<dbReference type="Proteomes" id="UP001214854">
    <property type="component" value="Unassembled WGS sequence"/>
</dbReference>
<dbReference type="Gene3D" id="1.20.120.550">
    <property type="entry name" value="Membrane associated eicosanoid/glutathione metabolism-like domain"/>
    <property type="match status" value="1"/>
</dbReference>
<evidence type="ECO:0000313" key="7">
    <source>
        <dbReference type="Proteomes" id="UP001214854"/>
    </source>
</evidence>
<keyword evidence="2 5" id="KW-0812">Transmembrane</keyword>
<evidence type="ECO:0000256" key="5">
    <source>
        <dbReference type="SAM" id="Phobius"/>
    </source>
</evidence>
<organism evidence="6 7">
    <name type="scientific">Asticcacaulis aquaticus</name>
    <dbReference type="NCBI Taxonomy" id="2984212"/>
    <lineage>
        <taxon>Bacteria</taxon>
        <taxon>Pseudomonadati</taxon>
        <taxon>Pseudomonadota</taxon>
        <taxon>Alphaproteobacteria</taxon>
        <taxon>Caulobacterales</taxon>
        <taxon>Caulobacteraceae</taxon>
        <taxon>Asticcacaulis</taxon>
    </lineage>
</organism>
<evidence type="ECO:0000313" key="6">
    <source>
        <dbReference type="EMBL" id="MDC7683065.1"/>
    </source>
</evidence>
<keyword evidence="4 5" id="KW-0472">Membrane</keyword>
<evidence type="ECO:0000256" key="4">
    <source>
        <dbReference type="ARBA" id="ARBA00023136"/>
    </source>
</evidence>
<dbReference type="InterPro" id="IPR023352">
    <property type="entry name" value="MAPEG-like_dom_sf"/>
</dbReference>
<keyword evidence="7" id="KW-1185">Reference proteome</keyword>
<proteinExistence type="predicted"/>
<dbReference type="Pfam" id="PF01124">
    <property type="entry name" value="MAPEG"/>
    <property type="match status" value="1"/>
</dbReference>
<keyword evidence="3 5" id="KW-1133">Transmembrane helix</keyword>
<evidence type="ECO:0000256" key="1">
    <source>
        <dbReference type="ARBA" id="ARBA00004370"/>
    </source>
</evidence>
<dbReference type="SUPFAM" id="SSF161084">
    <property type="entry name" value="MAPEG domain-like"/>
    <property type="match status" value="1"/>
</dbReference>
<feature type="transmembrane region" description="Helical" evidence="5">
    <location>
        <begin position="65"/>
        <end position="92"/>
    </location>
</feature>
<name>A0ABT5HSM7_9CAUL</name>
<reference evidence="6 7" key="1">
    <citation type="submission" date="2023-01" db="EMBL/GenBank/DDBJ databases">
        <title>Novel species of the genus Asticcacaulis isolated from rivers.</title>
        <authorList>
            <person name="Lu H."/>
        </authorList>
    </citation>
    <scope>NUCLEOTIDE SEQUENCE [LARGE SCALE GENOMIC DNA]</scope>
    <source>
        <strain evidence="6 7">BYS171W</strain>
    </source>
</reference>
<comment type="subcellular location">
    <subcellularLocation>
        <location evidence="1">Membrane</location>
    </subcellularLocation>
</comment>
<dbReference type="InterPro" id="IPR001129">
    <property type="entry name" value="Membr-assoc_MAPEG"/>
</dbReference>
<evidence type="ECO:0000256" key="3">
    <source>
        <dbReference type="ARBA" id="ARBA00022989"/>
    </source>
</evidence>
<protein>
    <submittedName>
        <fullName evidence="6">MAPEG family protein</fullName>
    </submittedName>
</protein>
<feature type="transmembrane region" description="Helical" evidence="5">
    <location>
        <begin position="112"/>
        <end position="134"/>
    </location>
</feature>
<gene>
    <name evidence="6" type="ORF">PQU92_07240</name>
</gene>
<sequence length="136" mass="15357">MIHPLLALIGWTLVVLVWVYARRIPAMLRLGLNPQVFADKRNLAKLPADVRAISDNYANLLEQPVLFYALCLGIQVSGLTDMLFVVLGWIYVWLRIAHTGVQAFGNRVMLRFFVFAAGTLVLAVMVLRAVRLVFNF</sequence>
<dbReference type="EMBL" id="JAQQKX010000004">
    <property type="protein sequence ID" value="MDC7683065.1"/>
    <property type="molecule type" value="Genomic_DNA"/>
</dbReference>
<accession>A0ABT5HSM7</accession>